<dbReference type="Pfam" id="PF00300">
    <property type="entry name" value="His_Phos_1"/>
    <property type="match status" value="1"/>
</dbReference>
<name>A0ABT1SU58_9FIRM</name>
<comment type="caution">
    <text evidence="3">The sequence shown here is derived from an EMBL/GenBank/DDBJ whole genome shotgun (WGS) entry which is preliminary data.</text>
</comment>
<dbReference type="InterPro" id="IPR001345">
    <property type="entry name" value="PG/BPGM_mutase_AS"/>
</dbReference>
<evidence type="ECO:0000256" key="1">
    <source>
        <dbReference type="ARBA" id="ARBA00023152"/>
    </source>
</evidence>
<dbReference type="CDD" id="cd07067">
    <property type="entry name" value="HP_PGM_like"/>
    <property type="match status" value="1"/>
</dbReference>
<dbReference type="SMART" id="SM00855">
    <property type="entry name" value="PGAM"/>
    <property type="match status" value="1"/>
</dbReference>
<proteinExistence type="predicted"/>
<dbReference type="EMBL" id="JANGEW010000021">
    <property type="protein sequence ID" value="MCQ5343354.1"/>
    <property type="molecule type" value="Genomic_DNA"/>
</dbReference>
<dbReference type="InterPro" id="IPR029033">
    <property type="entry name" value="His_PPase_superfam"/>
</dbReference>
<accession>A0ABT1SU58</accession>
<evidence type="ECO:0000256" key="2">
    <source>
        <dbReference type="ARBA" id="ARBA00023235"/>
    </source>
</evidence>
<dbReference type="InterPro" id="IPR013078">
    <property type="entry name" value="His_Pase_superF_clade-1"/>
</dbReference>
<dbReference type="SUPFAM" id="SSF53254">
    <property type="entry name" value="Phosphoglycerate mutase-like"/>
    <property type="match status" value="1"/>
</dbReference>
<keyword evidence="2" id="KW-0413">Isomerase</keyword>
<keyword evidence="1" id="KW-0324">Glycolysis</keyword>
<dbReference type="PANTHER" id="PTHR48100">
    <property type="entry name" value="BROAD-SPECIFICITY PHOSPHATASE YOR283W-RELATED"/>
    <property type="match status" value="1"/>
</dbReference>
<dbReference type="InterPro" id="IPR050275">
    <property type="entry name" value="PGM_Phosphatase"/>
</dbReference>
<protein>
    <submittedName>
        <fullName evidence="3">Histidine phosphatase family protein</fullName>
    </submittedName>
</protein>
<dbReference type="RefSeq" id="WP_062412264.1">
    <property type="nucleotide sequence ID" value="NZ_JAJCIO010000024.1"/>
</dbReference>
<organism evidence="3 4">
    <name type="scientific">Megasphaera massiliensis</name>
    <dbReference type="NCBI Taxonomy" id="1232428"/>
    <lineage>
        <taxon>Bacteria</taxon>
        <taxon>Bacillati</taxon>
        <taxon>Bacillota</taxon>
        <taxon>Negativicutes</taxon>
        <taxon>Veillonellales</taxon>
        <taxon>Veillonellaceae</taxon>
        <taxon>Megasphaera</taxon>
    </lineage>
</organism>
<dbReference type="PROSITE" id="PS00175">
    <property type="entry name" value="PG_MUTASE"/>
    <property type="match status" value="1"/>
</dbReference>
<evidence type="ECO:0000313" key="3">
    <source>
        <dbReference type="EMBL" id="MCQ5343354.1"/>
    </source>
</evidence>
<keyword evidence="4" id="KW-1185">Reference proteome</keyword>
<sequence>MITLYLARHGETDGNVQQWYQGSTDVPINAHGLEQAKCLGDFFSHTHLDAVYSSTLQRAMATAECVAAPHGLSVIPDESLKEADFGEWEGHTYEEITTKWPGELEAVYASDGSLPARGGESFCQVRDRILKGTRDILSKHKDGDSVFIVSHGAALRCLLFGLLGLDMRRIWCFQQFNTAFNVVEYYGDRNVLTLLNSTRHLEGTAGYLPQWDKMPSL</sequence>
<gene>
    <name evidence="3" type="ORF">NE675_10025</name>
</gene>
<dbReference type="PANTHER" id="PTHR48100:SF1">
    <property type="entry name" value="HISTIDINE PHOSPHATASE FAMILY PROTEIN-RELATED"/>
    <property type="match status" value="1"/>
</dbReference>
<evidence type="ECO:0000313" key="4">
    <source>
        <dbReference type="Proteomes" id="UP001206692"/>
    </source>
</evidence>
<reference evidence="3 4" key="1">
    <citation type="submission" date="2022-06" db="EMBL/GenBank/DDBJ databases">
        <title>Isolation of gut microbiota from human fecal samples.</title>
        <authorList>
            <person name="Pamer E.G."/>
            <person name="Barat B."/>
            <person name="Waligurski E."/>
            <person name="Medina S."/>
            <person name="Paddock L."/>
            <person name="Mostad J."/>
        </authorList>
    </citation>
    <scope>NUCLEOTIDE SEQUENCE [LARGE SCALE GENOMIC DNA]</scope>
    <source>
        <strain evidence="3 4">DFI.1.1</strain>
    </source>
</reference>
<dbReference type="Gene3D" id="3.40.50.1240">
    <property type="entry name" value="Phosphoglycerate mutase-like"/>
    <property type="match status" value="1"/>
</dbReference>
<dbReference type="Proteomes" id="UP001206692">
    <property type="component" value="Unassembled WGS sequence"/>
</dbReference>